<dbReference type="OrthoDB" id="467711at2"/>
<evidence type="ECO:0000256" key="2">
    <source>
        <dbReference type="ARBA" id="ARBA00022481"/>
    </source>
</evidence>
<dbReference type="SUPFAM" id="SSF54523">
    <property type="entry name" value="Pili subunits"/>
    <property type="match status" value="1"/>
</dbReference>
<dbReference type="GO" id="GO:0015628">
    <property type="term" value="P:protein secretion by the type II secretion system"/>
    <property type="evidence" value="ECO:0007669"/>
    <property type="project" value="InterPro"/>
</dbReference>
<dbReference type="InterPro" id="IPR045584">
    <property type="entry name" value="Pilin-like"/>
</dbReference>
<dbReference type="InterPro" id="IPR012902">
    <property type="entry name" value="N_methyl_site"/>
</dbReference>
<dbReference type="KEGG" id="cyj:Cyan7822_2929"/>
<dbReference type="PANTHER" id="PTHR30093">
    <property type="entry name" value="GENERAL SECRETION PATHWAY PROTEIN G"/>
    <property type="match status" value="1"/>
</dbReference>
<evidence type="ECO:0000256" key="4">
    <source>
        <dbReference type="ARBA" id="ARBA00022989"/>
    </source>
</evidence>
<reference evidence="8" key="1">
    <citation type="journal article" date="2011" name="MBio">
        <title>Novel metabolic attributes of the genus Cyanothece, comprising a group of unicellular nitrogen-fixing Cyanobacteria.</title>
        <authorList>
            <person name="Bandyopadhyay A."/>
            <person name="Elvitigala T."/>
            <person name="Welsh E."/>
            <person name="Stockel J."/>
            <person name="Liberton M."/>
            <person name="Min H."/>
            <person name="Sherman L.A."/>
            <person name="Pakrasi H.B."/>
        </authorList>
    </citation>
    <scope>NUCLEOTIDE SEQUENCE [LARGE SCALE GENOMIC DNA]</scope>
    <source>
        <strain evidence="8">PCC 7822</strain>
    </source>
</reference>
<keyword evidence="5 6" id="KW-0472">Membrane</keyword>
<dbReference type="Pfam" id="PF07963">
    <property type="entry name" value="N_methyl"/>
    <property type="match status" value="1"/>
</dbReference>
<evidence type="ECO:0000256" key="1">
    <source>
        <dbReference type="ARBA" id="ARBA00004167"/>
    </source>
</evidence>
<dbReference type="AlphaFoldDB" id="E0U7S4"/>
<keyword evidence="3 6" id="KW-0812">Transmembrane</keyword>
<keyword evidence="8" id="KW-1185">Reference proteome</keyword>
<evidence type="ECO:0000313" key="8">
    <source>
        <dbReference type="Proteomes" id="UP000008206"/>
    </source>
</evidence>
<feature type="transmembrane region" description="Helical" evidence="6">
    <location>
        <begin position="21"/>
        <end position="42"/>
    </location>
</feature>
<evidence type="ECO:0000313" key="7">
    <source>
        <dbReference type="EMBL" id="ADN14886.1"/>
    </source>
</evidence>
<name>E0U7S4_GLOV7</name>
<dbReference type="PROSITE" id="PS00409">
    <property type="entry name" value="PROKAR_NTER_METHYL"/>
    <property type="match status" value="1"/>
</dbReference>
<dbReference type="GO" id="GO:0016020">
    <property type="term" value="C:membrane"/>
    <property type="evidence" value="ECO:0007669"/>
    <property type="project" value="UniProtKB-SubCell"/>
</dbReference>
<dbReference type="Pfam" id="PF16734">
    <property type="entry name" value="Pilin_GH"/>
    <property type="match status" value="1"/>
</dbReference>
<organism evidence="7 8">
    <name type="scientific">Gloeothece verrucosa (strain PCC 7822)</name>
    <name type="common">Cyanothece sp. (strain PCC 7822)</name>
    <dbReference type="NCBI Taxonomy" id="497965"/>
    <lineage>
        <taxon>Bacteria</taxon>
        <taxon>Bacillati</taxon>
        <taxon>Cyanobacteriota</taxon>
        <taxon>Cyanophyceae</taxon>
        <taxon>Oscillatoriophycideae</taxon>
        <taxon>Chroococcales</taxon>
        <taxon>Aphanothecaceae</taxon>
        <taxon>Gloeothece</taxon>
        <taxon>Gloeothece verrucosa</taxon>
    </lineage>
</organism>
<dbReference type="PANTHER" id="PTHR30093:SF44">
    <property type="entry name" value="TYPE II SECRETION SYSTEM CORE PROTEIN G"/>
    <property type="match status" value="1"/>
</dbReference>
<proteinExistence type="predicted"/>
<evidence type="ECO:0000256" key="5">
    <source>
        <dbReference type="ARBA" id="ARBA00023136"/>
    </source>
</evidence>
<sequence length="184" mass="20157">MNSKFKIKFLQYIHNHKAHRGFTLIELLVVVIIIGVLAAIAVPNLLGQVAKARQAEAINNLGALNRAEQSYRLEYLRFTKVLTNLPIKLDNMQYYTLSPGPGSDSATSLIKGVAYWTQAKTEYENDILDYGAAVGLTINGEFSQVICREESLNSNAGVTPNFGQVSATTGNADCDGTRSVILKY</sequence>
<dbReference type="InterPro" id="IPR000983">
    <property type="entry name" value="Bac_GSPG_pilin"/>
</dbReference>
<evidence type="ECO:0000256" key="3">
    <source>
        <dbReference type="ARBA" id="ARBA00022692"/>
    </source>
</evidence>
<dbReference type="Proteomes" id="UP000008206">
    <property type="component" value="Chromosome"/>
</dbReference>
<dbReference type="RefSeq" id="WP_013322989.1">
    <property type="nucleotide sequence ID" value="NC_014501.1"/>
</dbReference>
<gene>
    <name evidence="7" type="ordered locus">Cyan7822_2929</name>
</gene>
<accession>E0U7S4</accession>
<protein>
    <submittedName>
        <fullName evidence="7">Pilin polypeptide</fullName>
    </submittedName>
</protein>
<dbReference type="EMBL" id="CP002198">
    <property type="protein sequence ID" value="ADN14886.1"/>
    <property type="molecule type" value="Genomic_DNA"/>
</dbReference>
<dbReference type="Gene3D" id="3.30.700.10">
    <property type="entry name" value="Glycoprotein, Type 4 Pilin"/>
    <property type="match status" value="1"/>
</dbReference>
<dbReference type="NCBIfam" id="TIGR02532">
    <property type="entry name" value="IV_pilin_GFxxxE"/>
    <property type="match status" value="1"/>
</dbReference>
<dbReference type="HOGENOM" id="CLU_091705_5_0_3"/>
<comment type="subcellular location">
    <subcellularLocation>
        <location evidence="1">Membrane</location>
        <topology evidence="1">Single-pass membrane protein</topology>
    </subcellularLocation>
</comment>
<dbReference type="STRING" id="497965.Cyan7822_2929"/>
<dbReference type="GO" id="GO:0015627">
    <property type="term" value="C:type II protein secretion system complex"/>
    <property type="evidence" value="ECO:0007669"/>
    <property type="project" value="InterPro"/>
</dbReference>
<keyword evidence="2" id="KW-0488">Methylation</keyword>
<dbReference type="InterPro" id="IPR031975">
    <property type="entry name" value="Pilin_GH"/>
</dbReference>
<evidence type="ECO:0000256" key="6">
    <source>
        <dbReference type="SAM" id="Phobius"/>
    </source>
</evidence>
<dbReference type="eggNOG" id="COG2165">
    <property type="taxonomic scope" value="Bacteria"/>
</dbReference>
<keyword evidence="4 6" id="KW-1133">Transmembrane helix</keyword>
<dbReference type="PRINTS" id="PR00813">
    <property type="entry name" value="BCTERIALGSPG"/>
</dbReference>